<evidence type="ECO:0000256" key="1">
    <source>
        <dbReference type="SAM" id="MobiDB-lite"/>
    </source>
</evidence>
<dbReference type="Gene3D" id="2.40.320.10">
    <property type="entry name" value="Hypothetical Protein Pfu-838710-001"/>
    <property type="match status" value="1"/>
</dbReference>
<name>A0ABP6GTR3_9ACTN</name>
<evidence type="ECO:0000313" key="3">
    <source>
        <dbReference type="Proteomes" id="UP001501842"/>
    </source>
</evidence>
<evidence type="ECO:0000313" key="2">
    <source>
        <dbReference type="EMBL" id="GAA2727990.1"/>
    </source>
</evidence>
<protein>
    <submittedName>
        <fullName evidence="2">Uncharacterized protein</fullName>
    </submittedName>
</protein>
<keyword evidence="3" id="KW-1185">Reference proteome</keyword>
<dbReference type="EMBL" id="BAAATZ010000012">
    <property type="protein sequence ID" value="GAA2727990.1"/>
    <property type="molecule type" value="Genomic_DNA"/>
</dbReference>
<organism evidence="2 3">
    <name type="scientific">Actinocorallia aurantiaca</name>
    <dbReference type="NCBI Taxonomy" id="46204"/>
    <lineage>
        <taxon>Bacteria</taxon>
        <taxon>Bacillati</taxon>
        <taxon>Actinomycetota</taxon>
        <taxon>Actinomycetes</taxon>
        <taxon>Streptosporangiales</taxon>
        <taxon>Thermomonosporaceae</taxon>
        <taxon>Actinocorallia</taxon>
    </lineage>
</organism>
<proteinExistence type="predicted"/>
<gene>
    <name evidence="2" type="ORF">GCM10010439_35210</name>
</gene>
<reference evidence="3" key="1">
    <citation type="journal article" date="2019" name="Int. J. Syst. Evol. Microbiol.">
        <title>The Global Catalogue of Microorganisms (GCM) 10K type strain sequencing project: providing services to taxonomists for standard genome sequencing and annotation.</title>
        <authorList>
            <consortium name="The Broad Institute Genomics Platform"/>
            <consortium name="The Broad Institute Genome Sequencing Center for Infectious Disease"/>
            <person name="Wu L."/>
            <person name="Ma J."/>
        </authorList>
    </citation>
    <scope>NUCLEOTIDE SEQUENCE [LARGE SCALE GENOMIC DNA]</scope>
    <source>
        <strain evidence="3">JCM 8201</strain>
    </source>
</reference>
<feature type="region of interest" description="Disordered" evidence="1">
    <location>
        <begin position="145"/>
        <end position="240"/>
    </location>
</feature>
<feature type="compositionally biased region" description="Pro residues" evidence="1">
    <location>
        <begin position="204"/>
        <end position="229"/>
    </location>
</feature>
<feature type="compositionally biased region" description="Low complexity" evidence="1">
    <location>
        <begin position="173"/>
        <end position="203"/>
    </location>
</feature>
<dbReference type="Proteomes" id="UP001501842">
    <property type="component" value="Unassembled WGS sequence"/>
</dbReference>
<sequence>MGFGIRYFELDPDAVRQRLHALGAWCRQPPHHVRKVALTGPQGGVWGGLRSDGENHVLALMRGDQATREVRVQDFEAAWQILEGLGLVTSGRQESLQEVWELHGIEFRLTEAAGLAPALEINAPQEEHVRWAVIQLRLDPARALLPSAAPPPSSAVSSPQTAVAHPGGPAVSGPQAAAHPGAPAVSGPQAAVTHPGGPAGHAAPQPPVAPVPAAMPGPPAAHPPPPPGAGPATRVEQAPRPDVEPQALVTVPIPPRGPVPVAPPVPAPPAPPVPEPEPGPELLRQFVVAETGWTGEASEWVPGEHWIHWAVVLENPNTLYWCEFPTVQITVRDEHGQLLGQHEQVLTALPPGARIGWASALEITGNRPHTLEITPRPADWYPTDSRPEDFPPFTYQAVQFELRGQECEVTGEILNPYPMGIEEVALVVLFRDARGALVSGEMTFVEGLPAHGSTPFKVEATVPASYGPIASLDLLALPWSSGDSNPWESALHR</sequence>
<dbReference type="RefSeq" id="WP_344451500.1">
    <property type="nucleotide sequence ID" value="NZ_BAAATZ010000012.1"/>
</dbReference>
<comment type="caution">
    <text evidence="2">The sequence shown here is derived from an EMBL/GenBank/DDBJ whole genome shotgun (WGS) entry which is preliminary data.</text>
</comment>
<accession>A0ABP6GTR3</accession>